<reference evidence="3 4" key="2">
    <citation type="journal article" date="2017" name="Sci. Rep.">
        <title>Ant-infecting Ophiocordyceps genomes reveal a high diversity of potential behavioral manipulation genes and a possible major role for enterotoxins.</title>
        <authorList>
            <person name="de Bekker C."/>
            <person name="Ohm R.A."/>
            <person name="Evans H.C."/>
            <person name="Brachmann A."/>
            <person name="Hughes D.P."/>
        </authorList>
    </citation>
    <scope>NUCLEOTIDE SEQUENCE [LARGE SCALE GENOMIC DNA]</scope>
    <source>
        <strain evidence="3 4">SC16a</strain>
    </source>
</reference>
<evidence type="ECO:0000313" key="3">
    <source>
        <dbReference type="EMBL" id="PFH58708.1"/>
    </source>
</evidence>
<feature type="signal peptide" evidence="1">
    <location>
        <begin position="1"/>
        <end position="36"/>
    </location>
</feature>
<sequence length="179" mass="19368">MSSRLLPSCPALLVPSTNTALSLSLSLSLLLLTSSACNLSIPLPARLHELRSSSPAQLHSINPCRSRESNPQAMRTSALVFHLSLTQIVFGISVQSPPSNRQFRKHFKPMNSRGGSPPSMEFAPRAVPIYAPDPEICITYSDCPWCTGSNFGRSRCCLKGLDTPIRICTCGTGNGRHCT</sequence>
<reference evidence="3 4" key="1">
    <citation type="journal article" date="2015" name="BMC Genomics">
        <title>Gene expression during zombie ant biting behavior reflects the complexity underlying fungal parasitic behavioral manipulation.</title>
        <authorList>
            <person name="de Bekker C."/>
            <person name="Ohm R.A."/>
            <person name="Loreto R.G."/>
            <person name="Sebastian A."/>
            <person name="Albert I."/>
            <person name="Merrow M."/>
            <person name="Brachmann A."/>
            <person name="Hughes D.P."/>
        </authorList>
    </citation>
    <scope>NUCLEOTIDE SEQUENCE [LARGE SCALE GENOMIC DNA]</scope>
    <source>
        <strain evidence="3 4">SC16a</strain>
    </source>
</reference>
<evidence type="ECO:0000256" key="1">
    <source>
        <dbReference type="SAM" id="SignalP"/>
    </source>
</evidence>
<evidence type="ECO:0000259" key="2">
    <source>
        <dbReference type="Pfam" id="PF20864"/>
    </source>
</evidence>
<dbReference type="EMBL" id="LAZP02000265">
    <property type="protein sequence ID" value="PFH58708.1"/>
    <property type="molecule type" value="Genomic_DNA"/>
</dbReference>
<dbReference type="Proteomes" id="UP000037136">
    <property type="component" value="Unassembled WGS sequence"/>
</dbReference>
<feature type="chain" id="PRO_5012925154" description="Testis-expressed protein 13A/C/D zinc finger domain-containing protein" evidence="1">
    <location>
        <begin position="37"/>
        <end position="179"/>
    </location>
</feature>
<accession>A0A2A9PBP6</accession>
<protein>
    <recommendedName>
        <fullName evidence="2">Testis-expressed protein 13A/C/D zinc finger domain-containing protein</fullName>
    </recommendedName>
</protein>
<keyword evidence="1" id="KW-0732">Signal</keyword>
<dbReference type="AlphaFoldDB" id="A0A2A9PBP6"/>
<evidence type="ECO:0000313" key="4">
    <source>
        <dbReference type="Proteomes" id="UP000037136"/>
    </source>
</evidence>
<dbReference type="InterPro" id="IPR049534">
    <property type="entry name" value="TEX13A/C/D_Znf"/>
</dbReference>
<organism evidence="3 4">
    <name type="scientific">Ophiocordyceps unilateralis</name>
    <name type="common">Zombie-ant fungus</name>
    <name type="synonym">Torrubia unilateralis</name>
    <dbReference type="NCBI Taxonomy" id="268505"/>
    <lineage>
        <taxon>Eukaryota</taxon>
        <taxon>Fungi</taxon>
        <taxon>Dikarya</taxon>
        <taxon>Ascomycota</taxon>
        <taxon>Pezizomycotina</taxon>
        <taxon>Sordariomycetes</taxon>
        <taxon>Hypocreomycetidae</taxon>
        <taxon>Hypocreales</taxon>
        <taxon>Ophiocordycipitaceae</taxon>
        <taxon>Ophiocordyceps</taxon>
    </lineage>
</organism>
<dbReference type="Pfam" id="PF20864">
    <property type="entry name" value="Zn_ribbon_TEX13"/>
    <property type="match status" value="1"/>
</dbReference>
<name>A0A2A9PBP6_OPHUN</name>
<keyword evidence="4" id="KW-1185">Reference proteome</keyword>
<comment type="caution">
    <text evidence="3">The sequence shown here is derived from an EMBL/GenBank/DDBJ whole genome shotgun (WGS) entry which is preliminary data.</text>
</comment>
<proteinExistence type="predicted"/>
<feature type="domain" description="Testis-expressed protein 13A/C/D zinc finger" evidence="2">
    <location>
        <begin position="143"/>
        <end position="159"/>
    </location>
</feature>
<gene>
    <name evidence="3" type="ORF">XA68_13324</name>
</gene>